<reference evidence="1" key="1">
    <citation type="submission" date="2019-04" db="EMBL/GenBank/DDBJ databases">
        <title>Microbes associate with the intestines of laboratory mice.</title>
        <authorList>
            <person name="Navarre W."/>
            <person name="Wong E."/>
            <person name="Huang K.C."/>
            <person name="Tropini C."/>
            <person name="Ng K."/>
            <person name="Yu B."/>
        </authorList>
    </citation>
    <scope>NUCLEOTIDE SEQUENCE</scope>
    <source>
        <strain evidence="1">NM86_A22</strain>
    </source>
</reference>
<evidence type="ECO:0000313" key="2">
    <source>
        <dbReference type="Proteomes" id="UP000305401"/>
    </source>
</evidence>
<protein>
    <submittedName>
        <fullName evidence="1">Uncharacterized protein</fullName>
    </submittedName>
</protein>
<sequence>MLKITAKYAGGLLLLTSFAIFLLVIILSLRDGKGINWILCIFFPAFVFTLFFPFTLIGSYYYYIHCPRKDSGRIRRFITSCFPAPVSVTELAPNHVLVQCDGLEYELAYTRMNISPEGSPKLNYQRTYIVSVYFAHPDEAPTDAYLDEFFNNWNSYQQGKEACSNLMMDKNSIDAFYFEKQGLNPEIIKKSIAEIKYIISRYNLIPLHVKKTE</sequence>
<accession>A0AC61S8C2</accession>
<gene>
    <name evidence="1" type="ORF">E5990_01250</name>
</gene>
<proteinExistence type="predicted"/>
<name>A0AC61S8C2_9BACT</name>
<comment type="caution">
    <text evidence="1">The sequence shown here is derived from an EMBL/GenBank/DDBJ whole genome shotgun (WGS) entry which is preliminary data.</text>
</comment>
<evidence type="ECO:0000313" key="1">
    <source>
        <dbReference type="EMBL" id="THG55010.1"/>
    </source>
</evidence>
<dbReference type="Proteomes" id="UP000305401">
    <property type="component" value="Unassembled WGS sequence"/>
</dbReference>
<dbReference type="EMBL" id="SSTG01000006">
    <property type="protein sequence ID" value="THG55010.1"/>
    <property type="molecule type" value="Genomic_DNA"/>
</dbReference>
<organism evidence="1 2">
    <name type="scientific">Muribaculum caecicola</name>
    <dbReference type="NCBI Taxonomy" id="3038144"/>
    <lineage>
        <taxon>Bacteria</taxon>
        <taxon>Pseudomonadati</taxon>
        <taxon>Bacteroidota</taxon>
        <taxon>Bacteroidia</taxon>
        <taxon>Bacteroidales</taxon>
        <taxon>Muribaculaceae</taxon>
        <taxon>Muribaculum</taxon>
    </lineage>
</organism>
<keyword evidence="2" id="KW-1185">Reference proteome</keyword>